<dbReference type="EC" id="2.3.2.27" evidence="3"/>
<organism evidence="15 16">
    <name type="scientific">Rhamnella rubrinervis</name>
    <dbReference type="NCBI Taxonomy" id="2594499"/>
    <lineage>
        <taxon>Eukaryota</taxon>
        <taxon>Viridiplantae</taxon>
        <taxon>Streptophyta</taxon>
        <taxon>Embryophyta</taxon>
        <taxon>Tracheophyta</taxon>
        <taxon>Spermatophyta</taxon>
        <taxon>Magnoliopsida</taxon>
        <taxon>eudicotyledons</taxon>
        <taxon>Gunneridae</taxon>
        <taxon>Pentapetalae</taxon>
        <taxon>rosids</taxon>
        <taxon>fabids</taxon>
        <taxon>Rosales</taxon>
        <taxon>Rhamnaceae</taxon>
        <taxon>rhamnoid group</taxon>
        <taxon>Rhamneae</taxon>
        <taxon>Rhamnella</taxon>
    </lineage>
</organism>
<evidence type="ECO:0000259" key="14">
    <source>
        <dbReference type="PROSITE" id="PS50089"/>
    </source>
</evidence>
<keyword evidence="6" id="KW-0479">Metal-binding</keyword>
<keyword evidence="8" id="KW-0833">Ubl conjugation pathway</keyword>
<keyword evidence="10" id="KW-0449">Lipoprotein</keyword>
<feature type="compositionally biased region" description="Low complexity" evidence="13">
    <location>
        <begin position="48"/>
        <end position="74"/>
    </location>
</feature>
<dbReference type="InterPro" id="IPR013083">
    <property type="entry name" value="Znf_RING/FYVE/PHD"/>
</dbReference>
<evidence type="ECO:0000256" key="13">
    <source>
        <dbReference type="SAM" id="MobiDB-lite"/>
    </source>
</evidence>
<evidence type="ECO:0000256" key="8">
    <source>
        <dbReference type="ARBA" id="ARBA00022786"/>
    </source>
</evidence>
<evidence type="ECO:0000313" key="16">
    <source>
        <dbReference type="Proteomes" id="UP000796880"/>
    </source>
</evidence>
<dbReference type="GO" id="GO:0016567">
    <property type="term" value="P:protein ubiquitination"/>
    <property type="evidence" value="ECO:0007669"/>
    <property type="project" value="TreeGrafter"/>
</dbReference>
<dbReference type="EMBL" id="VOIH02000002">
    <property type="protein sequence ID" value="KAF3454436.1"/>
    <property type="molecule type" value="Genomic_DNA"/>
</dbReference>
<dbReference type="CDD" id="cd16789">
    <property type="entry name" value="mRING-HC-C3HC5_MGRN1-like"/>
    <property type="match status" value="1"/>
</dbReference>
<evidence type="ECO:0000256" key="9">
    <source>
        <dbReference type="ARBA" id="ARBA00022833"/>
    </source>
</evidence>
<name>A0A8K0HL30_9ROSA</name>
<dbReference type="PROSITE" id="PS50089">
    <property type="entry name" value="ZF_RING_2"/>
    <property type="match status" value="1"/>
</dbReference>
<evidence type="ECO:0000256" key="11">
    <source>
        <dbReference type="ARBA" id="ARBA00025721"/>
    </source>
</evidence>
<sequence length="462" mass="50597">MGLSLSKRRRRRRSNQDHHNQSPISIPTPSSPSILQPQSLPVPPPSNPFNSQPQSLSSSPSSTISDSSSTTLQILPPPPLPPLFPPPPPPPPPPPLRRRSSPLPPPPPPPLLNLQRSFLSPPSPYDYFFMTSPPPPPHPSSLWSSLPSSPPPPPPSYLYAVNASYPADLSLFPSNSCSHTPVPMVVLANPRNGSTAVHSLMRPSQSRPPYVTAEKINNDVIVHKDSIKLNMDTNDLGSFLVSFTFDALVDGCITILYFAKEEENCTFTPLYAECCMPGRFPFQKGLSQKFFQPSGTGIDLGFFAIDELSSFNPEEGIFPLVIRAETCLAPLSVSVDAESIQPLSSMPAHAQVTQAVLEKNNQGQFEARVIEQILWVDGVSYELLELYGIGNSGEADVDGSEPGKECVICMAEQKDTAVLPCRHVCMCRHCSEELRIQSNKCPICRQRIEELVVIKADEGDFY</sequence>
<dbReference type="GO" id="GO:0061630">
    <property type="term" value="F:ubiquitin protein ligase activity"/>
    <property type="evidence" value="ECO:0007669"/>
    <property type="project" value="UniProtKB-EC"/>
</dbReference>
<dbReference type="FunFam" id="3.30.40.10:FF:000115">
    <property type="entry name" value="probable E3 ubiquitin-protein ligase LOG2"/>
    <property type="match status" value="1"/>
</dbReference>
<evidence type="ECO:0000256" key="7">
    <source>
        <dbReference type="ARBA" id="ARBA00022771"/>
    </source>
</evidence>
<dbReference type="SMART" id="SM00184">
    <property type="entry name" value="RING"/>
    <property type="match status" value="1"/>
</dbReference>
<evidence type="ECO:0000256" key="1">
    <source>
        <dbReference type="ARBA" id="ARBA00000900"/>
    </source>
</evidence>
<gene>
    <name evidence="15" type="ORF">FNV43_RR04883</name>
</gene>
<accession>A0A8K0HL30</accession>
<feature type="region of interest" description="Disordered" evidence="13">
    <location>
        <begin position="1"/>
        <end position="116"/>
    </location>
</feature>
<keyword evidence="9" id="KW-0862">Zinc</keyword>
<dbReference type="PANTHER" id="PTHR22996:SF27">
    <property type="entry name" value="RING-TYPE E3 UBIQUITIN TRANSFERASE"/>
    <property type="match status" value="1"/>
</dbReference>
<keyword evidence="16" id="KW-1185">Reference proteome</keyword>
<evidence type="ECO:0000313" key="15">
    <source>
        <dbReference type="EMBL" id="KAF3454436.1"/>
    </source>
</evidence>
<dbReference type="AlphaFoldDB" id="A0A8K0HL30"/>
<evidence type="ECO:0000256" key="2">
    <source>
        <dbReference type="ARBA" id="ARBA00004906"/>
    </source>
</evidence>
<dbReference type="InterPro" id="IPR001841">
    <property type="entry name" value="Znf_RING"/>
</dbReference>
<comment type="pathway">
    <text evidence="2">Protein modification; protein ubiquitination.</text>
</comment>
<dbReference type="PANTHER" id="PTHR22996">
    <property type="entry name" value="MAHOGUNIN"/>
    <property type="match status" value="1"/>
</dbReference>
<evidence type="ECO:0000256" key="3">
    <source>
        <dbReference type="ARBA" id="ARBA00012483"/>
    </source>
</evidence>
<protein>
    <recommendedName>
        <fullName evidence="3">RING-type E3 ubiquitin transferase</fullName>
        <ecNumber evidence="3">2.3.2.27</ecNumber>
    </recommendedName>
</protein>
<keyword evidence="5" id="KW-0519">Myristate</keyword>
<reference evidence="15" key="1">
    <citation type="submission" date="2020-03" db="EMBL/GenBank/DDBJ databases">
        <title>A high-quality chromosome-level genome assembly of a woody plant with both climbing and erect habits, Rhamnella rubrinervis.</title>
        <authorList>
            <person name="Lu Z."/>
            <person name="Yang Y."/>
            <person name="Zhu X."/>
            <person name="Sun Y."/>
        </authorList>
    </citation>
    <scope>NUCLEOTIDE SEQUENCE</scope>
    <source>
        <strain evidence="15">BYM</strain>
        <tissue evidence="15">Leaf</tissue>
    </source>
</reference>
<dbReference type="Pfam" id="PF13920">
    <property type="entry name" value="zf-C3HC4_3"/>
    <property type="match status" value="1"/>
</dbReference>
<feature type="compositionally biased region" description="Basic residues" evidence="13">
    <location>
        <begin position="1"/>
        <end position="13"/>
    </location>
</feature>
<comment type="catalytic activity">
    <reaction evidence="1">
        <text>S-ubiquitinyl-[E2 ubiquitin-conjugating enzyme]-L-cysteine + [acceptor protein]-L-lysine = [E2 ubiquitin-conjugating enzyme]-L-cysteine + N(6)-ubiquitinyl-[acceptor protein]-L-lysine.</text>
        <dbReference type="EC" id="2.3.2.27"/>
    </reaction>
</comment>
<evidence type="ECO:0000256" key="6">
    <source>
        <dbReference type="ARBA" id="ARBA00022723"/>
    </source>
</evidence>
<evidence type="ECO:0000256" key="10">
    <source>
        <dbReference type="ARBA" id="ARBA00023288"/>
    </source>
</evidence>
<evidence type="ECO:0000256" key="12">
    <source>
        <dbReference type="PROSITE-ProRule" id="PRU00175"/>
    </source>
</evidence>
<feature type="compositionally biased region" description="Low complexity" evidence="13">
    <location>
        <begin position="22"/>
        <end position="39"/>
    </location>
</feature>
<dbReference type="Pfam" id="PF26192">
    <property type="entry name" value="RNF157-like_N"/>
    <property type="match status" value="1"/>
</dbReference>
<keyword evidence="4" id="KW-0808">Transferase</keyword>
<comment type="caution">
    <text evidence="15">The sequence shown here is derived from an EMBL/GenBank/DDBJ whole genome shotgun (WGS) entry which is preliminary data.</text>
</comment>
<evidence type="ECO:0000256" key="4">
    <source>
        <dbReference type="ARBA" id="ARBA00022679"/>
    </source>
</evidence>
<dbReference type="InterPro" id="IPR045195">
    <property type="entry name" value="LOG2-like_mRING_C3HC5"/>
</dbReference>
<keyword evidence="7 12" id="KW-0863">Zinc-finger</keyword>
<dbReference type="InterPro" id="IPR058981">
    <property type="entry name" value="MGRN1/RNF157-like_N"/>
</dbReference>
<comment type="similarity">
    <text evidence="11">Belongs to the RING-type zinc finger family. LOG2 subfamily.</text>
</comment>
<dbReference type="OrthoDB" id="1194242at2759"/>
<feature type="compositionally biased region" description="Pro residues" evidence="13">
    <location>
        <begin position="75"/>
        <end position="95"/>
    </location>
</feature>
<dbReference type="Gene3D" id="3.30.40.10">
    <property type="entry name" value="Zinc/RING finger domain, C3HC4 (zinc finger)"/>
    <property type="match status" value="1"/>
</dbReference>
<proteinExistence type="inferred from homology"/>
<dbReference type="Proteomes" id="UP000796880">
    <property type="component" value="Unassembled WGS sequence"/>
</dbReference>
<dbReference type="SUPFAM" id="SSF57850">
    <property type="entry name" value="RING/U-box"/>
    <property type="match status" value="1"/>
</dbReference>
<dbReference type="GO" id="GO:0008270">
    <property type="term" value="F:zinc ion binding"/>
    <property type="evidence" value="ECO:0007669"/>
    <property type="project" value="UniProtKB-KW"/>
</dbReference>
<feature type="compositionally biased region" description="Pro residues" evidence="13">
    <location>
        <begin position="102"/>
        <end position="111"/>
    </location>
</feature>
<dbReference type="InterPro" id="IPR045194">
    <property type="entry name" value="MGRN1/RNF157-like"/>
</dbReference>
<feature type="domain" description="RING-type" evidence="14">
    <location>
        <begin position="406"/>
        <end position="445"/>
    </location>
</feature>
<evidence type="ECO:0000256" key="5">
    <source>
        <dbReference type="ARBA" id="ARBA00022707"/>
    </source>
</evidence>